<comment type="similarity">
    <text evidence="1">Belongs to the PRORSD1 family.</text>
</comment>
<dbReference type="AlphaFoldDB" id="A0A158DAN0"/>
<dbReference type="InterPro" id="IPR040285">
    <property type="entry name" value="ProX/PRXD1"/>
</dbReference>
<dbReference type="GO" id="GO:0002161">
    <property type="term" value="F:aminoacyl-tRNA deacylase activity"/>
    <property type="evidence" value="ECO:0007669"/>
    <property type="project" value="InterPro"/>
</dbReference>
<sequence>MTNANDSMLGKDEVLSLLEEIDVPFSCEEHESVLNMSASDMLTLSLTGARCKKLLLQDKNGHYFLVVTTATKSLDLAALAAALGSKRLSFASADTLFDRTGSLSPLAPINDDAERVRLVIDTELSGEDNFLFHPLENDASVSLSRRGLDTRSCAISTIRRTGRSSLRDKRPRFVGA</sequence>
<organism evidence="3 4">
    <name type="scientific">Caballeronia hypogeia</name>
    <dbReference type="NCBI Taxonomy" id="1777140"/>
    <lineage>
        <taxon>Bacteria</taxon>
        <taxon>Pseudomonadati</taxon>
        <taxon>Pseudomonadota</taxon>
        <taxon>Betaproteobacteria</taxon>
        <taxon>Burkholderiales</taxon>
        <taxon>Burkholderiaceae</taxon>
        <taxon>Caballeronia</taxon>
    </lineage>
</organism>
<feature type="domain" description="YbaK/aminoacyl-tRNA synthetase-associated" evidence="2">
    <location>
        <begin position="49"/>
        <end position="146"/>
    </location>
</feature>
<evidence type="ECO:0000256" key="1">
    <source>
        <dbReference type="ARBA" id="ARBA00010201"/>
    </source>
</evidence>
<evidence type="ECO:0000313" key="3">
    <source>
        <dbReference type="EMBL" id="SAK91734.1"/>
    </source>
</evidence>
<dbReference type="OrthoDB" id="5145315at2"/>
<dbReference type="STRING" id="1777140.AWB79_06735"/>
<keyword evidence="4" id="KW-1185">Reference proteome</keyword>
<accession>A0A158DAN0</accession>
<dbReference type="PANTHER" id="PTHR31423">
    <property type="entry name" value="YBAK DOMAIN-CONTAINING PROTEIN"/>
    <property type="match status" value="1"/>
</dbReference>
<dbReference type="Pfam" id="PF04073">
    <property type="entry name" value="tRNA_edit"/>
    <property type="match status" value="1"/>
</dbReference>
<dbReference type="SUPFAM" id="SSF55826">
    <property type="entry name" value="YbaK/ProRS associated domain"/>
    <property type="match status" value="1"/>
</dbReference>
<evidence type="ECO:0000313" key="4">
    <source>
        <dbReference type="Proteomes" id="UP000054851"/>
    </source>
</evidence>
<evidence type="ECO:0000259" key="2">
    <source>
        <dbReference type="Pfam" id="PF04073"/>
    </source>
</evidence>
<dbReference type="InterPro" id="IPR036754">
    <property type="entry name" value="YbaK/aa-tRNA-synt-asso_dom_sf"/>
</dbReference>
<dbReference type="EMBL" id="FCOA02000038">
    <property type="protein sequence ID" value="SAK91734.1"/>
    <property type="molecule type" value="Genomic_DNA"/>
</dbReference>
<dbReference type="InterPro" id="IPR007214">
    <property type="entry name" value="YbaK/aa-tRNA-synth-assoc-dom"/>
</dbReference>
<proteinExistence type="inferred from homology"/>
<name>A0A158DAN0_9BURK</name>
<dbReference type="RefSeq" id="WP_061171741.1">
    <property type="nucleotide sequence ID" value="NZ_FCOA02000038.1"/>
</dbReference>
<reference evidence="3" key="1">
    <citation type="submission" date="2016-01" db="EMBL/GenBank/DDBJ databases">
        <authorList>
            <person name="Peeters C."/>
        </authorList>
    </citation>
    <scope>NUCLEOTIDE SEQUENCE</scope>
    <source>
        <strain evidence="3">LMG 29322</strain>
    </source>
</reference>
<dbReference type="PANTHER" id="PTHR31423:SF3">
    <property type="entry name" value="PROLYL-TRNA SYNTHETASE ASSOCIATED DOMAIN-CONTAINING PROTEIN 1-RELATED"/>
    <property type="match status" value="1"/>
</dbReference>
<gene>
    <name evidence="3" type="primary">proX_2</name>
    <name evidence="3" type="ORF">AWB79_06735</name>
</gene>
<protein>
    <submittedName>
        <fullName evidence="3">Prolyl-tRNA editing protein ProX</fullName>
    </submittedName>
</protein>
<dbReference type="Proteomes" id="UP000054851">
    <property type="component" value="Unassembled WGS sequence"/>
</dbReference>
<dbReference type="Gene3D" id="3.90.960.10">
    <property type="entry name" value="YbaK/aminoacyl-tRNA synthetase-associated domain"/>
    <property type="match status" value="1"/>
</dbReference>
<comment type="caution">
    <text evidence="3">The sequence shown here is derived from an EMBL/GenBank/DDBJ whole genome shotgun (WGS) entry which is preliminary data.</text>
</comment>